<evidence type="ECO:0000256" key="6">
    <source>
        <dbReference type="ARBA" id="ARBA00022989"/>
    </source>
</evidence>
<evidence type="ECO:0000256" key="5">
    <source>
        <dbReference type="ARBA" id="ARBA00022692"/>
    </source>
</evidence>
<feature type="transmembrane region" description="Helical" evidence="9">
    <location>
        <begin position="77"/>
        <end position="98"/>
    </location>
</feature>
<dbReference type="RefSeq" id="WP_201177655.1">
    <property type="nucleotide sequence ID" value="NZ_JAEPWM010000016.1"/>
</dbReference>
<accession>A0A934WQ56</accession>
<feature type="transmembrane region" description="Helical" evidence="9">
    <location>
        <begin position="45"/>
        <end position="71"/>
    </location>
</feature>
<reference evidence="11" key="1">
    <citation type="journal article" date="2012" name="J. Microbiol. Biotechnol.">
        <title>Ramlibacter ginsenosidimutans sp. nov., with ginsenoside-converting activity.</title>
        <authorList>
            <person name="Wang L."/>
            <person name="An D.S."/>
            <person name="Kim S.G."/>
            <person name="Jin F.X."/>
            <person name="Kim S.C."/>
            <person name="Lee S.T."/>
            <person name="Im W.T."/>
        </authorList>
    </citation>
    <scope>NUCLEOTIDE SEQUENCE</scope>
    <source>
        <strain evidence="11">KACC 17527</strain>
    </source>
</reference>
<dbReference type="PANTHER" id="PTHR35011">
    <property type="entry name" value="2,3-DIKETO-L-GULONATE TRAP TRANSPORTER SMALL PERMEASE PROTEIN YIAM"/>
    <property type="match status" value="1"/>
</dbReference>
<keyword evidence="3" id="KW-1003">Cell membrane</keyword>
<comment type="function">
    <text evidence="9">Part of the tripartite ATP-independent periplasmic (TRAP) transport system.</text>
</comment>
<gene>
    <name evidence="11" type="ORF">JJB11_24280</name>
</gene>
<keyword evidence="2 9" id="KW-0813">Transport</keyword>
<comment type="caution">
    <text evidence="11">The sequence shown here is derived from an EMBL/GenBank/DDBJ whole genome shotgun (WGS) entry which is preliminary data.</text>
</comment>
<keyword evidence="12" id="KW-1185">Reference proteome</keyword>
<name>A0A934WQ56_9BURK</name>
<dbReference type="Pfam" id="PF04290">
    <property type="entry name" value="DctQ"/>
    <property type="match status" value="1"/>
</dbReference>
<comment type="subcellular location">
    <subcellularLocation>
        <location evidence="1 9">Cell inner membrane</location>
        <topology evidence="1 9">Multi-pass membrane protein</topology>
    </subcellularLocation>
</comment>
<dbReference type="PANTHER" id="PTHR35011:SF11">
    <property type="entry name" value="TRAP TRANSPORTER SMALL PERMEASE PROTEIN"/>
    <property type="match status" value="1"/>
</dbReference>
<organism evidence="11 12">
    <name type="scientific">Ramlibacter ginsenosidimutans</name>
    <dbReference type="NCBI Taxonomy" id="502333"/>
    <lineage>
        <taxon>Bacteria</taxon>
        <taxon>Pseudomonadati</taxon>
        <taxon>Pseudomonadota</taxon>
        <taxon>Betaproteobacteria</taxon>
        <taxon>Burkholderiales</taxon>
        <taxon>Comamonadaceae</taxon>
        <taxon>Ramlibacter</taxon>
    </lineage>
</organism>
<feature type="transmembrane region" description="Helical" evidence="9">
    <location>
        <begin position="119"/>
        <end position="143"/>
    </location>
</feature>
<evidence type="ECO:0000256" key="7">
    <source>
        <dbReference type="ARBA" id="ARBA00023136"/>
    </source>
</evidence>
<evidence type="ECO:0000256" key="4">
    <source>
        <dbReference type="ARBA" id="ARBA00022519"/>
    </source>
</evidence>
<dbReference type="GO" id="GO:0015740">
    <property type="term" value="P:C4-dicarboxylate transport"/>
    <property type="evidence" value="ECO:0007669"/>
    <property type="project" value="TreeGrafter"/>
</dbReference>
<keyword evidence="7 9" id="KW-0472">Membrane</keyword>
<evidence type="ECO:0000256" key="8">
    <source>
        <dbReference type="ARBA" id="ARBA00038436"/>
    </source>
</evidence>
<dbReference type="InterPro" id="IPR007387">
    <property type="entry name" value="TRAP_DctQ"/>
</dbReference>
<feature type="domain" description="Tripartite ATP-independent periplasmic transporters DctQ component" evidence="10">
    <location>
        <begin position="58"/>
        <end position="186"/>
    </location>
</feature>
<reference evidence="11" key="2">
    <citation type="submission" date="2021-01" db="EMBL/GenBank/DDBJ databases">
        <authorList>
            <person name="Kang M."/>
        </authorList>
    </citation>
    <scope>NUCLEOTIDE SEQUENCE</scope>
    <source>
        <strain evidence="11">KACC 17527</strain>
    </source>
</reference>
<dbReference type="AlphaFoldDB" id="A0A934WQ56"/>
<proteinExistence type="inferred from homology"/>
<dbReference type="InterPro" id="IPR055348">
    <property type="entry name" value="DctQ"/>
</dbReference>
<comment type="subunit">
    <text evidence="9">The complex comprises the extracytoplasmic solute receptor protein and the two transmembrane proteins.</text>
</comment>
<evidence type="ECO:0000256" key="3">
    <source>
        <dbReference type="ARBA" id="ARBA00022475"/>
    </source>
</evidence>
<comment type="similarity">
    <text evidence="8 9">Belongs to the TRAP transporter small permease family.</text>
</comment>
<keyword evidence="4 9" id="KW-0997">Cell inner membrane</keyword>
<dbReference type="EMBL" id="JAEPWM010000016">
    <property type="protein sequence ID" value="MBK6009228.1"/>
    <property type="molecule type" value="Genomic_DNA"/>
</dbReference>
<evidence type="ECO:0000256" key="9">
    <source>
        <dbReference type="RuleBase" id="RU369079"/>
    </source>
</evidence>
<dbReference type="GO" id="GO:0005886">
    <property type="term" value="C:plasma membrane"/>
    <property type="evidence" value="ECO:0007669"/>
    <property type="project" value="UniProtKB-SubCell"/>
</dbReference>
<evidence type="ECO:0000256" key="1">
    <source>
        <dbReference type="ARBA" id="ARBA00004429"/>
    </source>
</evidence>
<keyword evidence="6 9" id="KW-1133">Transmembrane helix</keyword>
<dbReference type="Proteomes" id="UP000630528">
    <property type="component" value="Unassembled WGS sequence"/>
</dbReference>
<feature type="transmembrane region" description="Helical" evidence="9">
    <location>
        <begin position="163"/>
        <end position="185"/>
    </location>
</feature>
<sequence>MPSDAVAAGVESDAEGIVGLAGTADRPLPPSANWLTAVNSRLSRWALYLASVCLAALLAVVVYGVVMRYVFNDAPPYVEQVALLLVISVAMFGASAGVRDAGHIGLDSLVRNLPPRVQFWCKVAVEVLSGTFAVSLVLGGVEMALSTQGATIPTLGLPESTRYVPVILSGILILLFCVELLIALFKGHKVIASWH</sequence>
<evidence type="ECO:0000256" key="2">
    <source>
        <dbReference type="ARBA" id="ARBA00022448"/>
    </source>
</evidence>
<evidence type="ECO:0000313" key="11">
    <source>
        <dbReference type="EMBL" id="MBK6009228.1"/>
    </source>
</evidence>
<dbReference type="GO" id="GO:0022857">
    <property type="term" value="F:transmembrane transporter activity"/>
    <property type="evidence" value="ECO:0007669"/>
    <property type="project" value="UniProtKB-UniRule"/>
</dbReference>
<evidence type="ECO:0000313" key="12">
    <source>
        <dbReference type="Proteomes" id="UP000630528"/>
    </source>
</evidence>
<protein>
    <recommendedName>
        <fullName evidence="9">TRAP transporter small permease protein</fullName>
    </recommendedName>
</protein>
<keyword evidence="5 9" id="KW-0812">Transmembrane</keyword>
<evidence type="ECO:0000259" key="10">
    <source>
        <dbReference type="Pfam" id="PF04290"/>
    </source>
</evidence>